<accession>A0A5K1JZH0</accession>
<dbReference type="Gene3D" id="3.40.630.30">
    <property type="match status" value="1"/>
</dbReference>
<dbReference type="Pfam" id="PF00583">
    <property type="entry name" value="Acetyltransf_1"/>
    <property type="match status" value="1"/>
</dbReference>
<keyword evidence="2 4" id="KW-0012">Acyltransferase</keyword>
<dbReference type="EC" id="2.3.1.225" evidence="4"/>
<evidence type="ECO:0000256" key="1">
    <source>
        <dbReference type="ARBA" id="ARBA00022679"/>
    </source>
</evidence>
<dbReference type="GO" id="GO:0004596">
    <property type="term" value="F:protein-N-terminal amino-acid acetyltransferase activity"/>
    <property type="evidence" value="ECO:0007669"/>
    <property type="project" value="TreeGrafter"/>
</dbReference>
<evidence type="ECO:0000259" key="3">
    <source>
        <dbReference type="PROSITE" id="PS51186"/>
    </source>
</evidence>
<dbReference type="InterPro" id="IPR051646">
    <property type="entry name" value="NatB_acetyltransferase_subunit"/>
</dbReference>
<dbReference type="EMBL" id="LR726454">
    <property type="protein sequence ID" value="VWO97692.1"/>
    <property type="molecule type" value="Genomic_DNA"/>
</dbReference>
<dbReference type="GO" id="GO:0019706">
    <property type="term" value="F:protein-cysteine S-palmitoyltransferase activity"/>
    <property type="evidence" value="ECO:0007669"/>
    <property type="project" value="UniProtKB-EC"/>
</dbReference>
<dbReference type="PANTHER" id="PTHR45910">
    <property type="entry name" value="N-ALPHA-ACETYLTRANSFERASE 20"/>
    <property type="match status" value="1"/>
</dbReference>
<reference evidence="4" key="1">
    <citation type="submission" date="2019-10" db="EMBL/GenBank/DDBJ databases">
        <authorList>
            <person name="Nor Muhammad N."/>
        </authorList>
    </citation>
    <scope>NUCLEOTIDE SEQUENCE</scope>
</reference>
<organism evidence="4">
    <name type="scientific">Ganoderma boninense</name>
    <dbReference type="NCBI Taxonomy" id="34458"/>
    <lineage>
        <taxon>Eukaryota</taxon>
        <taxon>Fungi</taxon>
        <taxon>Dikarya</taxon>
        <taxon>Basidiomycota</taxon>
        <taxon>Agaricomycotina</taxon>
        <taxon>Agaricomycetes</taxon>
        <taxon>Polyporales</taxon>
        <taxon>Polyporaceae</taxon>
        <taxon>Ganoderma</taxon>
    </lineage>
</organism>
<dbReference type="SUPFAM" id="SSF55729">
    <property type="entry name" value="Acyl-CoA N-acyltransferases (Nat)"/>
    <property type="match status" value="1"/>
</dbReference>
<dbReference type="AlphaFoldDB" id="A0A5K1JZH0"/>
<dbReference type="PANTHER" id="PTHR45910:SF1">
    <property type="entry name" value="N-ALPHA-ACETYLTRANSFERASE 20"/>
    <property type="match status" value="1"/>
</dbReference>
<feature type="domain" description="N-acetyltransferase" evidence="3">
    <location>
        <begin position="1"/>
        <end position="119"/>
    </location>
</feature>
<sequence length="142" mass="16094">MCAVQETPQGRMMGYVIGKAEGRGPELHGHVTALTVAPEYRRLGLSRKFMAWLEMVSDENYHGCFVDLYVRCVNFAAIGMYEGLGYSVYRRVREYYSNLGLGFGVRDEEDGFDMRKPLPRDPMRRSVRANGRDIVVSASEVS</sequence>
<evidence type="ECO:0000313" key="4">
    <source>
        <dbReference type="EMBL" id="VWO97692.1"/>
    </source>
</evidence>
<keyword evidence="1 4" id="KW-0808">Transferase</keyword>
<dbReference type="GO" id="GO:0031416">
    <property type="term" value="C:NatB complex"/>
    <property type="evidence" value="ECO:0007669"/>
    <property type="project" value="TreeGrafter"/>
</dbReference>
<protein>
    <submittedName>
        <fullName evidence="4">Palmitoyltransferase PFA3 )</fullName>
        <ecNumber evidence="4">2.3.1.225</ecNumber>
    </submittedName>
</protein>
<name>A0A5K1JZH0_9APHY</name>
<dbReference type="PROSITE" id="PS51186">
    <property type="entry name" value="GNAT"/>
    <property type="match status" value="1"/>
</dbReference>
<dbReference type="InterPro" id="IPR016181">
    <property type="entry name" value="Acyl_CoA_acyltransferase"/>
</dbReference>
<evidence type="ECO:0000256" key="2">
    <source>
        <dbReference type="ARBA" id="ARBA00023315"/>
    </source>
</evidence>
<gene>
    <name evidence="4" type="primary">Q4IA62</name>
</gene>
<dbReference type="CDD" id="cd04301">
    <property type="entry name" value="NAT_SF"/>
    <property type="match status" value="1"/>
</dbReference>
<dbReference type="InterPro" id="IPR000182">
    <property type="entry name" value="GNAT_dom"/>
</dbReference>
<proteinExistence type="predicted"/>